<evidence type="ECO:0000259" key="2">
    <source>
        <dbReference type="Pfam" id="PF13387"/>
    </source>
</evidence>
<gene>
    <name evidence="3" type="ORF">COV91_05735</name>
</gene>
<comment type="caution">
    <text evidence="3">The sequence shown here is derived from an EMBL/GenBank/DDBJ whole genome shotgun (WGS) entry which is preliminary data.</text>
</comment>
<dbReference type="InterPro" id="IPR025178">
    <property type="entry name" value="Lnb_N"/>
</dbReference>
<keyword evidence="1" id="KW-0472">Membrane</keyword>
<keyword evidence="1" id="KW-1133">Transmembrane helix</keyword>
<proteinExistence type="predicted"/>
<accession>A0A2H0KC23</accession>
<reference evidence="3 4" key="1">
    <citation type="submission" date="2017-09" db="EMBL/GenBank/DDBJ databases">
        <title>Depth-based differentiation of microbial function through sediment-hosted aquifers and enrichment of novel symbionts in the deep terrestrial subsurface.</title>
        <authorList>
            <person name="Probst A.J."/>
            <person name="Ladd B."/>
            <person name="Jarett J.K."/>
            <person name="Geller-Mcgrath D.E."/>
            <person name="Sieber C.M."/>
            <person name="Emerson J.B."/>
            <person name="Anantharaman K."/>
            <person name="Thomas B.C."/>
            <person name="Malmstrom R."/>
            <person name="Stieglmeier M."/>
            <person name="Klingl A."/>
            <person name="Woyke T."/>
            <person name="Ryan C.M."/>
            <person name="Banfield J.F."/>
        </authorList>
    </citation>
    <scope>NUCLEOTIDE SEQUENCE [LARGE SCALE GENOMIC DNA]</scope>
    <source>
        <strain evidence="3">CG11_big_fil_rev_8_21_14_0_20_46_11</strain>
    </source>
</reference>
<dbReference type="Proteomes" id="UP000229342">
    <property type="component" value="Unassembled WGS sequence"/>
</dbReference>
<organism evidence="3 4">
    <name type="scientific">Candidatus Taylorbacteria bacterium CG11_big_fil_rev_8_21_14_0_20_46_11</name>
    <dbReference type="NCBI Taxonomy" id="1975025"/>
    <lineage>
        <taxon>Bacteria</taxon>
        <taxon>Candidatus Tayloriibacteriota</taxon>
    </lineage>
</organism>
<protein>
    <recommendedName>
        <fullName evidence="2">Lnb N-terminal periplasmic domain-containing protein</fullName>
    </recommendedName>
</protein>
<dbReference type="EMBL" id="PCVG01000078">
    <property type="protein sequence ID" value="PIQ68143.1"/>
    <property type="molecule type" value="Genomic_DNA"/>
</dbReference>
<name>A0A2H0KC23_9BACT</name>
<dbReference type="AlphaFoldDB" id="A0A2H0KC23"/>
<feature type="domain" description="Lnb N-terminal periplasmic" evidence="2">
    <location>
        <begin position="77"/>
        <end position="222"/>
    </location>
</feature>
<evidence type="ECO:0000313" key="3">
    <source>
        <dbReference type="EMBL" id="PIQ68143.1"/>
    </source>
</evidence>
<evidence type="ECO:0000256" key="1">
    <source>
        <dbReference type="SAM" id="Phobius"/>
    </source>
</evidence>
<sequence length="283" mass="33434">MNIYALWQKWRRLLKYTAYILLSIGAAFCIWYLAQRPSNDRDWALDQAVLPYAEVEDGIATVHNIRNFSYKTTTEYTPDYYDATYDIRALEKVYYIVEPFSGYKGAAHTFLSFEFNEGKFLAVSVEIRKEKGESFSAVKGLLRQYEIMYVLADERDVVKLRSNMRKDDVFVYPIKTTKERMQATFYGILERVNQLYREPEFYNTITNNCTTSLAKQANQVVEHRIPWNLTLLFPKESDRYAFDLGLFDTKLTSFPEVRRAHYINNLAERYADDEEFSLRIRGR</sequence>
<feature type="transmembrane region" description="Helical" evidence="1">
    <location>
        <begin position="16"/>
        <end position="34"/>
    </location>
</feature>
<evidence type="ECO:0000313" key="4">
    <source>
        <dbReference type="Proteomes" id="UP000229342"/>
    </source>
</evidence>
<keyword evidence="1" id="KW-0812">Transmembrane</keyword>
<dbReference type="Pfam" id="PF13387">
    <property type="entry name" value="Lnb_N"/>
    <property type="match status" value="1"/>
</dbReference>